<reference evidence="3" key="1">
    <citation type="journal article" date="2010" name="Science">
        <title>Signatures of adaptation to obligate biotrophy in the Hyaloperonospora arabidopsidis genome.</title>
        <authorList>
            <person name="Baxter L."/>
            <person name="Tripathy S."/>
            <person name="Ishaque N."/>
            <person name="Boot N."/>
            <person name="Cabral A."/>
            <person name="Kemen E."/>
            <person name="Thines M."/>
            <person name="Ah-Fong A."/>
            <person name="Anderson R."/>
            <person name="Badejoko W."/>
            <person name="Bittner-Eddy P."/>
            <person name="Boore J.L."/>
            <person name="Chibucos M.C."/>
            <person name="Coates M."/>
            <person name="Dehal P."/>
            <person name="Delehaunty K."/>
            <person name="Dong S."/>
            <person name="Downton P."/>
            <person name="Dumas B."/>
            <person name="Fabro G."/>
            <person name="Fronick C."/>
            <person name="Fuerstenberg S.I."/>
            <person name="Fulton L."/>
            <person name="Gaulin E."/>
            <person name="Govers F."/>
            <person name="Hughes L."/>
            <person name="Humphray S."/>
            <person name="Jiang R.H."/>
            <person name="Judelson H."/>
            <person name="Kamoun S."/>
            <person name="Kyung K."/>
            <person name="Meijer H."/>
            <person name="Minx P."/>
            <person name="Morris P."/>
            <person name="Nelson J."/>
            <person name="Phuntumart V."/>
            <person name="Qutob D."/>
            <person name="Rehmany A."/>
            <person name="Rougon-Cardoso A."/>
            <person name="Ryden P."/>
            <person name="Torto-Alalibo T."/>
            <person name="Studholme D."/>
            <person name="Wang Y."/>
            <person name="Win J."/>
            <person name="Wood J."/>
            <person name="Clifton S.W."/>
            <person name="Rogers J."/>
            <person name="Van den Ackerveken G."/>
            <person name="Jones J.D."/>
            <person name="McDowell J.M."/>
            <person name="Beynon J."/>
            <person name="Tyler B.M."/>
        </authorList>
    </citation>
    <scope>NUCLEOTIDE SEQUENCE [LARGE SCALE GENOMIC DNA]</scope>
    <source>
        <strain evidence="3">Emoy2</strain>
    </source>
</reference>
<sequence>MSDEIANLQSLYQRHGRVFSDGTAEASDVSRRAGVRDPQRKSSAGCLALSCRATADSRASEQDNSLAAPSRHGDSRYAPRKTIDHRANPPMAVVGAGISTPNLSEVQAEVGRLQQRLHDLCDRTEQERQERISLEAWVQRIRLYRSDDRSKIAFSQLEKERGRQVFRDEVADLRRQNVYLQSQIEKLARDQRNLLEVLERGGCICPRKRLRGDGTGGDDRHKA</sequence>
<dbReference type="EMBL" id="JH598248">
    <property type="status" value="NOT_ANNOTATED_CDS"/>
    <property type="molecule type" value="Genomic_DNA"/>
</dbReference>
<dbReference type="VEuPathDB" id="FungiDB:HpaG814108"/>
<dbReference type="EnsemblProtists" id="HpaT814108">
    <property type="protein sequence ID" value="HpaP814108"/>
    <property type="gene ID" value="HpaG814108"/>
</dbReference>
<dbReference type="Proteomes" id="UP000011713">
    <property type="component" value="Unassembled WGS sequence"/>
</dbReference>
<evidence type="ECO:0008006" key="4">
    <source>
        <dbReference type="Google" id="ProtNLM"/>
    </source>
</evidence>
<dbReference type="AlphaFoldDB" id="M4C4T8"/>
<proteinExistence type="predicted"/>
<evidence type="ECO:0000313" key="3">
    <source>
        <dbReference type="Proteomes" id="UP000011713"/>
    </source>
</evidence>
<dbReference type="InParanoid" id="M4C4T8"/>
<organism evidence="2 3">
    <name type="scientific">Hyaloperonospora arabidopsidis (strain Emoy2)</name>
    <name type="common">Downy mildew agent</name>
    <name type="synonym">Peronospora arabidopsidis</name>
    <dbReference type="NCBI Taxonomy" id="559515"/>
    <lineage>
        <taxon>Eukaryota</taxon>
        <taxon>Sar</taxon>
        <taxon>Stramenopiles</taxon>
        <taxon>Oomycota</taxon>
        <taxon>Peronosporomycetes</taxon>
        <taxon>Peronosporales</taxon>
        <taxon>Peronosporaceae</taxon>
        <taxon>Hyaloperonospora</taxon>
    </lineage>
</organism>
<feature type="compositionally biased region" description="Basic and acidic residues" evidence="1">
    <location>
        <begin position="28"/>
        <end position="40"/>
    </location>
</feature>
<evidence type="ECO:0000256" key="1">
    <source>
        <dbReference type="SAM" id="MobiDB-lite"/>
    </source>
</evidence>
<keyword evidence="3" id="KW-1185">Reference proteome</keyword>
<accession>M4C4T8</accession>
<dbReference type="HOGENOM" id="CLU_096991_0_0_1"/>
<protein>
    <recommendedName>
        <fullName evidence="4">RxLR effector candidate protein</fullName>
    </recommendedName>
</protein>
<feature type="region of interest" description="Disordered" evidence="1">
    <location>
        <begin position="18"/>
        <end position="42"/>
    </location>
</feature>
<feature type="region of interest" description="Disordered" evidence="1">
    <location>
        <begin position="58"/>
        <end position="82"/>
    </location>
</feature>
<reference evidence="2" key="2">
    <citation type="submission" date="2015-06" db="UniProtKB">
        <authorList>
            <consortium name="EnsemblProtists"/>
        </authorList>
    </citation>
    <scope>IDENTIFICATION</scope>
    <source>
        <strain evidence="2">Emoy2</strain>
    </source>
</reference>
<evidence type="ECO:0000313" key="2">
    <source>
        <dbReference type="EnsemblProtists" id="HpaP814108"/>
    </source>
</evidence>
<feature type="compositionally biased region" description="Basic and acidic residues" evidence="1">
    <location>
        <begin position="71"/>
        <end position="82"/>
    </location>
</feature>
<name>M4C4T8_HYAAE</name>